<keyword evidence="8" id="KW-0288">FMN</keyword>
<keyword evidence="4" id="KW-0600">Photoreceptor protein</keyword>
<evidence type="ECO:0000256" key="17">
    <source>
        <dbReference type="SAM" id="Coils"/>
    </source>
</evidence>
<feature type="transmembrane region" description="Helical" evidence="18">
    <location>
        <begin position="66"/>
        <end position="92"/>
    </location>
</feature>
<evidence type="ECO:0000256" key="2">
    <source>
        <dbReference type="ARBA" id="ARBA00012438"/>
    </source>
</evidence>
<evidence type="ECO:0000256" key="8">
    <source>
        <dbReference type="ARBA" id="ARBA00022643"/>
    </source>
</evidence>
<dbReference type="InterPro" id="IPR035965">
    <property type="entry name" value="PAS-like_dom_sf"/>
</dbReference>
<keyword evidence="6" id="KW-0716">Sensory transduction</keyword>
<name>A0A4R3MEM1_9HYPH</name>
<evidence type="ECO:0000256" key="4">
    <source>
        <dbReference type="ARBA" id="ARBA00022543"/>
    </source>
</evidence>
<dbReference type="CDD" id="cd00130">
    <property type="entry name" value="PAS"/>
    <property type="match status" value="2"/>
</dbReference>
<dbReference type="Gene3D" id="3.30.450.20">
    <property type="entry name" value="PAS domain"/>
    <property type="match status" value="2"/>
</dbReference>
<evidence type="ECO:0000256" key="5">
    <source>
        <dbReference type="ARBA" id="ARBA00022553"/>
    </source>
</evidence>
<dbReference type="OrthoDB" id="7991996at2"/>
<dbReference type="AlphaFoldDB" id="A0A4R3MEM1"/>
<dbReference type="GO" id="GO:0005524">
    <property type="term" value="F:ATP binding"/>
    <property type="evidence" value="ECO:0007669"/>
    <property type="project" value="UniProtKB-KW"/>
</dbReference>
<evidence type="ECO:0000256" key="9">
    <source>
        <dbReference type="ARBA" id="ARBA00022679"/>
    </source>
</evidence>
<dbReference type="Proteomes" id="UP000295678">
    <property type="component" value="Unassembled WGS sequence"/>
</dbReference>
<keyword evidence="18" id="KW-0472">Membrane</keyword>
<dbReference type="InterPro" id="IPR036890">
    <property type="entry name" value="HATPase_C_sf"/>
</dbReference>
<dbReference type="InterPro" id="IPR013656">
    <property type="entry name" value="PAS_4"/>
</dbReference>
<evidence type="ECO:0000259" key="19">
    <source>
        <dbReference type="PROSITE" id="PS50113"/>
    </source>
</evidence>
<dbReference type="GO" id="GO:0009881">
    <property type="term" value="F:photoreceptor activity"/>
    <property type="evidence" value="ECO:0007669"/>
    <property type="project" value="UniProtKB-KW"/>
</dbReference>
<evidence type="ECO:0000256" key="1">
    <source>
        <dbReference type="ARBA" id="ARBA00000085"/>
    </source>
</evidence>
<feature type="transmembrane region" description="Helical" evidence="18">
    <location>
        <begin position="36"/>
        <end position="54"/>
    </location>
</feature>
<keyword evidence="21" id="KW-1185">Reference proteome</keyword>
<dbReference type="Gene3D" id="3.30.565.10">
    <property type="entry name" value="Histidine kinase-like ATPase, C-terminal domain"/>
    <property type="match status" value="1"/>
</dbReference>
<evidence type="ECO:0000256" key="12">
    <source>
        <dbReference type="ARBA" id="ARBA00022777"/>
    </source>
</evidence>
<keyword evidence="11" id="KW-0547">Nucleotide-binding</keyword>
<dbReference type="PROSITE" id="PS50113">
    <property type="entry name" value="PAC"/>
    <property type="match status" value="2"/>
</dbReference>
<keyword evidence="18" id="KW-0812">Transmembrane</keyword>
<evidence type="ECO:0000313" key="21">
    <source>
        <dbReference type="Proteomes" id="UP000295678"/>
    </source>
</evidence>
<keyword evidence="9" id="KW-0808">Transferase</keyword>
<dbReference type="SMART" id="SM00086">
    <property type="entry name" value="PAC"/>
    <property type="match status" value="2"/>
</dbReference>
<keyword evidence="13" id="KW-0067">ATP-binding</keyword>
<evidence type="ECO:0000256" key="10">
    <source>
        <dbReference type="ARBA" id="ARBA00022737"/>
    </source>
</evidence>
<keyword evidence="5" id="KW-0597">Phosphoprotein</keyword>
<evidence type="ECO:0000256" key="13">
    <source>
        <dbReference type="ARBA" id="ARBA00022840"/>
    </source>
</evidence>
<keyword evidence="16" id="KW-0675">Receptor</keyword>
<dbReference type="Pfam" id="PF25487">
    <property type="entry name" value="ETR1_N"/>
    <property type="match status" value="1"/>
</dbReference>
<comment type="caution">
    <text evidence="20">The sequence shown here is derived from an EMBL/GenBank/DDBJ whole genome shotgun (WGS) entry which is preliminary data.</text>
</comment>
<reference evidence="20 21" key="1">
    <citation type="submission" date="2019-03" db="EMBL/GenBank/DDBJ databases">
        <title>Genomic Encyclopedia of Type Strains, Phase IV (KMG-IV): sequencing the most valuable type-strain genomes for metagenomic binning, comparative biology and taxonomic classification.</title>
        <authorList>
            <person name="Goeker M."/>
        </authorList>
    </citation>
    <scope>NUCLEOTIDE SEQUENCE [LARGE SCALE GENOMIC DNA]</scope>
    <source>
        <strain evidence="20 21">DSM 19345</strain>
    </source>
</reference>
<proteinExistence type="predicted"/>
<dbReference type="EMBL" id="SMAK01000005">
    <property type="protein sequence ID" value="TCT10647.1"/>
    <property type="molecule type" value="Genomic_DNA"/>
</dbReference>
<keyword evidence="10" id="KW-0677">Repeat</keyword>
<evidence type="ECO:0000256" key="15">
    <source>
        <dbReference type="ARBA" id="ARBA00023026"/>
    </source>
</evidence>
<dbReference type="EC" id="2.7.13.3" evidence="2"/>
<sequence>MDRVLEYLLGAASFVPHGYCLLWRPDLVAMHVVSDAAIALAYFLIPGAILAFALRRDDITGEARQIAVLFSAFIVLCGITHLGGAVTLWYPAYGLEGMLKAVTAVVSLGTAVVTWRLMPRLVAWPSPRQMAEANRLLVAEIEARDAARRQLEEIRARLETEVAERTAELAQVKQLFEIATEGARMTVYAQDADLRYTWIHNPASGLVEAEVVGKRDEDLLPPEAAATSIRMKRRVLATGAPARFDLEVAEGGSSTWLQISVSPRLDDGRIVGIVCTATDITRPKRLEAMRSDLSTRLAQTVQRLDLALKSSGMLVFVQDTELRYAWANTADTPYGPLVGRSDFELLNEPERATLIAYKRRALASGEPQYCEAEVGPEGNRRWWDLHIEPTFTETGEVAGITCAAVDITERKHGERQMRLVMRELTHRSKNLLAVVQAIARQTAQQASTVAEFVTGFGQRLRSLAGAQDLLVAEDWGGVQLSDLIRNQVGHYMPEDEARVVIQGPVLRLPPEATQTIGLAMHELATNAAKYGALSNDDGKVEVTWRLDGEGEEESVVLEWRESGGPTVQQPTRRGFGRIVVERNVAVSLEADVKLDFDPAGVTARFRIPRRNLID</sequence>
<dbReference type="InterPro" id="IPR011102">
    <property type="entry name" value="Sig_transdc_His_kinase_HWE"/>
</dbReference>
<dbReference type="PANTHER" id="PTHR41523">
    <property type="entry name" value="TWO-COMPONENT SYSTEM SENSOR PROTEIN"/>
    <property type="match status" value="1"/>
</dbReference>
<dbReference type="SMART" id="SM00911">
    <property type="entry name" value="HWE_HK"/>
    <property type="match status" value="1"/>
</dbReference>
<dbReference type="PANTHER" id="PTHR41523:SF8">
    <property type="entry name" value="ETHYLENE RESPONSE SENSOR PROTEIN"/>
    <property type="match status" value="1"/>
</dbReference>
<dbReference type="InterPro" id="IPR001610">
    <property type="entry name" value="PAC"/>
</dbReference>
<dbReference type="Pfam" id="PF08448">
    <property type="entry name" value="PAS_4"/>
    <property type="match status" value="2"/>
</dbReference>
<dbReference type="RefSeq" id="WP_132806494.1">
    <property type="nucleotide sequence ID" value="NZ_SMAK01000005.1"/>
</dbReference>
<evidence type="ECO:0000313" key="20">
    <source>
        <dbReference type="EMBL" id="TCT10647.1"/>
    </source>
</evidence>
<feature type="domain" description="PAC" evidence="19">
    <location>
        <begin position="240"/>
        <end position="292"/>
    </location>
</feature>
<keyword evidence="18" id="KW-1133">Transmembrane helix</keyword>
<dbReference type="InterPro" id="IPR000014">
    <property type="entry name" value="PAS"/>
</dbReference>
<evidence type="ECO:0000256" key="7">
    <source>
        <dbReference type="ARBA" id="ARBA00022630"/>
    </source>
</evidence>
<dbReference type="GO" id="GO:0004673">
    <property type="term" value="F:protein histidine kinase activity"/>
    <property type="evidence" value="ECO:0007669"/>
    <property type="project" value="UniProtKB-EC"/>
</dbReference>
<feature type="domain" description="PAC" evidence="19">
    <location>
        <begin position="363"/>
        <end position="419"/>
    </location>
</feature>
<comment type="catalytic activity">
    <reaction evidence="1">
        <text>ATP + protein L-histidine = ADP + protein N-phospho-L-histidine.</text>
        <dbReference type="EC" id="2.7.13.3"/>
    </reaction>
</comment>
<evidence type="ECO:0000256" key="11">
    <source>
        <dbReference type="ARBA" id="ARBA00022741"/>
    </source>
</evidence>
<gene>
    <name evidence="20" type="ORF">EDC22_105146</name>
</gene>
<evidence type="ECO:0000256" key="18">
    <source>
        <dbReference type="SAM" id="Phobius"/>
    </source>
</evidence>
<keyword evidence="15" id="KW-0843">Virulence</keyword>
<dbReference type="SUPFAM" id="SSF55785">
    <property type="entry name" value="PYP-like sensor domain (PAS domain)"/>
    <property type="match status" value="2"/>
</dbReference>
<dbReference type="InterPro" id="IPR058544">
    <property type="entry name" value="ETR1_N"/>
</dbReference>
<dbReference type="InterPro" id="IPR000700">
    <property type="entry name" value="PAS-assoc_C"/>
</dbReference>
<evidence type="ECO:0000256" key="16">
    <source>
        <dbReference type="ARBA" id="ARBA00023170"/>
    </source>
</evidence>
<feature type="coiled-coil region" evidence="17">
    <location>
        <begin position="137"/>
        <end position="175"/>
    </location>
</feature>
<evidence type="ECO:0000256" key="6">
    <source>
        <dbReference type="ARBA" id="ARBA00022606"/>
    </source>
</evidence>
<protein>
    <recommendedName>
        <fullName evidence="3">Blue-light-activated histidine kinase</fullName>
        <ecNumber evidence="2">2.7.13.3</ecNumber>
    </recommendedName>
</protein>
<dbReference type="NCBIfam" id="TIGR00229">
    <property type="entry name" value="sensory_box"/>
    <property type="match status" value="2"/>
</dbReference>
<evidence type="ECO:0000256" key="3">
    <source>
        <dbReference type="ARBA" id="ARBA00021740"/>
    </source>
</evidence>
<dbReference type="Pfam" id="PF07536">
    <property type="entry name" value="HWE_HK"/>
    <property type="match status" value="1"/>
</dbReference>
<evidence type="ECO:0000256" key="14">
    <source>
        <dbReference type="ARBA" id="ARBA00022991"/>
    </source>
</evidence>
<keyword evidence="7" id="KW-0285">Flavoprotein</keyword>
<accession>A0A4R3MEM1</accession>
<keyword evidence="12" id="KW-0418">Kinase</keyword>
<keyword evidence="17" id="KW-0175">Coiled coil</keyword>
<organism evidence="20 21">
    <name type="scientific">Tepidamorphus gemmatus</name>
    <dbReference type="NCBI Taxonomy" id="747076"/>
    <lineage>
        <taxon>Bacteria</taxon>
        <taxon>Pseudomonadati</taxon>
        <taxon>Pseudomonadota</taxon>
        <taxon>Alphaproteobacteria</taxon>
        <taxon>Hyphomicrobiales</taxon>
        <taxon>Tepidamorphaceae</taxon>
        <taxon>Tepidamorphus</taxon>
    </lineage>
</organism>
<keyword evidence="14" id="KW-0157">Chromophore</keyword>